<accession>A0A2M7RI62</accession>
<evidence type="ECO:0000256" key="7">
    <source>
        <dbReference type="ARBA" id="ARBA00047943"/>
    </source>
</evidence>
<evidence type="ECO:0000256" key="8">
    <source>
        <dbReference type="ARBA" id="ARBA00048428"/>
    </source>
</evidence>
<comment type="catalytic activity">
    <reaction evidence="7">
        <text>arsenic triglutathione + 2 [thioredoxin]-dithiol + 2 S-adenosyl-L-methionine + H2O = dimethylarsinous acid + 2 [thioredoxin]-disulfide + 3 glutathione + 2 S-adenosyl-L-homocysteine + 2 H(+)</text>
        <dbReference type="Rhea" id="RHEA:69464"/>
        <dbReference type="Rhea" id="RHEA-COMP:10698"/>
        <dbReference type="Rhea" id="RHEA-COMP:10700"/>
        <dbReference type="ChEBI" id="CHEBI:15377"/>
        <dbReference type="ChEBI" id="CHEBI:15378"/>
        <dbReference type="ChEBI" id="CHEBI:23808"/>
        <dbReference type="ChEBI" id="CHEBI:29950"/>
        <dbReference type="ChEBI" id="CHEBI:50058"/>
        <dbReference type="ChEBI" id="CHEBI:57856"/>
        <dbReference type="ChEBI" id="CHEBI:57925"/>
        <dbReference type="ChEBI" id="CHEBI:59789"/>
        <dbReference type="ChEBI" id="CHEBI:183640"/>
        <dbReference type="EC" id="2.1.1.137"/>
    </reaction>
</comment>
<reference evidence="12" key="1">
    <citation type="submission" date="2017-09" db="EMBL/GenBank/DDBJ databases">
        <title>Depth-based differentiation of microbial function through sediment-hosted aquifers and enrichment of novel symbionts in the deep terrestrial subsurface.</title>
        <authorList>
            <person name="Probst A.J."/>
            <person name="Ladd B."/>
            <person name="Jarett J.K."/>
            <person name="Geller-Mcgrath D.E."/>
            <person name="Sieber C.M.K."/>
            <person name="Emerson J.B."/>
            <person name="Anantharaman K."/>
            <person name="Thomas B.C."/>
            <person name="Malmstrom R."/>
            <person name="Stieglmeier M."/>
            <person name="Klingl A."/>
            <person name="Woyke T."/>
            <person name="Ryan C.M."/>
            <person name="Banfield J.F."/>
        </authorList>
    </citation>
    <scope>NUCLEOTIDE SEQUENCE [LARGE SCALE GENOMIC DNA]</scope>
</reference>
<evidence type="ECO:0000256" key="1">
    <source>
        <dbReference type="ARBA" id="ARBA00022679"/>
    </source>
</evidence>
<dbReference type="Gene3D" id="3.40.50.150">
    <property type="entry name" value="Vaccinia Virus protein VP39"/>
    <property type="match status" value="1"/>
</dbReference>
<feature type="compositionally biased region" description="Basic and acidic residues" evidence="9">
    <location>
        <begin position="1"/>
        <end position="17"/>
    </location>
</feature>
<comment type="similarity">
    <text evidence="3">Belongs to the methyltransferase superfamily. Arsenite methyltransferase family.</text>
</comment>
<protein>
    <recommendedName>
        <fullName evidence="5">Arsenite methyltransferase</fullName>
        <ecNumber evidence="4">2.1.1.137</ecNumber>
    </recommendedName>
</protein>
<keyword evidence="2" id="KW-0949">S-adenosyl-L-methionine</keyword>
<dbReference type="EMBL" id="PFME01000016">
    <property type="protein sequence ID" value="PIY96247.1"/>
    <property type="molecule type" value="Genomic_DNA"/>
</dbReference>
<evidence type="ECO:0000259" key="10">
    <source>
        <dbReference type="Pfam" id="PF13847"/>
    </source>
</evidence>
<dbReference type="CDD" id="cd02440">
    <property type="entry name" value="AdoMet_MTases"/>
    <property type="match status" value="1"/>
</dbReference>
<evidence type="ECO:0000256" key="4">
    <source>
        <dbReference type="ARBA" id="ARBA00034521"/>
    </source>
</evidence>
<keyword evidence="11" id="KW-0489">Methyltransferase</keyword>
<sequence>MNEAKKPCCGGEPEKRSPQKATIPAKELSEEEIKQKVKRRYDKFAKEGGSTEGCCPLAGGSTESFALEHGLYSQEDIGLIPKLAINLSRGCGNPTSFANLQPGETVADFGSGGGIDLVLAAHKVGPTGKVIGIDFASHMIERAKQVMEEAGLSNRAEFILLDIENPQVPDNIADVVISNCVINLCPCKPCVYKQIFDILKPGGRLAISDIVIIGDVDPKVREYFQSIWAGCTGGAIPENEYFKIVQDIGCGQLKVIARHILGPKELDEMASCPGKKFSPTFSEEKLAQMQGKIVSVKFIAVKPKE</sequence>
<comment type="caution">
    <text evidence="11">The sequence shown here is derived from an EMBL/GenBank/DDBJ whole genome shotgun (WGS) entry which is preliminary data.</text>
</comment>
<dbReference type="PANTHER" id="PTHR43675:SF8">
    <property type="entry name" value="ARSENITE METHYLTRANSFERASE"/>
    <property type="match status" value="1"/>
</dbReference>
<dbReference type="SUPFAM" id="SSF53335">
    <property type="entry name" value="S-adenosyl-L-methionine-dependent methyltransferases"/>
    <property type="match status" value="1"/>
</dbReference>
<feature type="region of interest" description="Disordered" evidence="9">
    <location>
        <begin position="1"/>
        <end position="26"/>
    </location>
</feature>
<organism evidence="11 12">
    <name type="scientific">Candidatus Jorgensenbacteria bacterium CG_4_10_14_0_8_um_filter_39_13</name>
    <dbReference type="NCBI Taxonomy" id="1974589"/>
    <lineage>
        <taxon>Bacteria</taxon>
        <taxon>Candidatus Joergenseniibacteriota</taxon>
    </lineage>
</organism>
<keyword evidence="1 11" id="KW-0808">Transferase</keyword>
<feature type="domain" description="Methyltransferase" evidence="10">
    <location>
        <begin position="102"/>
        <end position="244"/>
    </location>
</feature>
<dbReference type="GO" id="GO:0032259">
    <property type="term" value="P:methylation"/>
    <property type="evidence" value="ECO:0007669"/>
    <property type="project" value="UniProtKB-KW"/>
</dbReference>
<comment type="catalytic activity">
    <reaction evidence="6">
        <text>arsenic triglutathione + [thioredoxin]-dithiol + S-adenosyl-L-methionine + 2 H2O = methylarsonous acid + [thioredoxin]-disulfide + 3 glutathione + S-adenosyl-L-homocysteine + H(+)</text>
        <dbReference type="Rhea" id="RHEA:69460"/>
        <dbReference type="Rhea" id="RHEA-COMP:10698"/>
        <dbReference type="Rhea" id="RHEA-COMP:10700"/>
        <dbReference type="ChEBI" id="CHEBI:15377"/>
        <dbReference type="ChEBI" id="CHEBI:15378"/>
        <dbReference type="ChEBI" id="CHEBI:17826"/>
        <dbReference type="ChEBI" id="CHEBI:29950"/>
        <dbReference type="ChEBI" id="CHEBI:50058"/>
        <dbReference type="ChEBI" id="CHEBI:57856"/>
        <dbReference type="ChEBI" id="CHEBI:57925"/>
        <dbReference type="ChEBI" id="CHEBI:59789"/>
        <dbReference type="ChEBI" id="CHEBI:183640"/>
        <dbReference type="EC" id="2.1.1.137"/>
    </reaction>
</comment>
<dbReference type="InterPro" id="IPR025714">
    <property type="entry name" value="Methyltranfer_dom"/>
</dbReference>
<dbReference type="AlphaFoldDB" id="A0A2M7RI62"/>
<evidence type="ECO:0000313" key="11">
    <source>
        <dbReference type="EMBL" id="PIY96247.1"/>
    </source>
</evidence>
<dbReference type="PANTHER" id="PTHR43675">
    <property type="entry name" value="ARSENITE METHYLTRANSFERASE"/>
    <property type="match status" value="1"/>
</dbReference>
<dbReference type="GO" id="GO:0030791">
    <property type="term" value="F:arsenite methyltransferase activity"/>
    <property type="evidence" value="ECO:0007669"/>
    <property type="project" value="UniProtKB-EC"/>
</dbReference>
<dbReference type="Proteomes" id="UP000230238">
    <property type="component" value="Unassembled WGS sequence"/>
</dbReference>
<evidence type="ECO:0000256" key="5">
    <source>
        <dbReference type="ARBA" id="ARBA00034545"/>
    </source>
</evidence>
<dbReference type="InterPro" id="IPR026669">
    <property type="entry name" value="Arsenite_MeTrfase-like"/>
</dbReference>
<evidence type="ECO:0000256" key="3">
    <source>
        <dbReference type="ARBA" id="ARBA00034487"/>
    </source>
</evidence>
<dbReference type="InterPro" id="IPR029063">
    <property type="entry name" value="SAM-dependent_MTases_sf"/>
</dbReference>
<evidence type="ECO:0000256" key="6">
    <source>
        <dbReference type="ARBA" id="ARBA00047941"/>
    </source>
</evidence>
<evidence type="ECO:0000256" key="9">
    <source>
        <dbReference type="SAM" id="MobiDB-lite"/>
    </source>
</evidence>
<evidence type="ECO:0000256" key="2">
    <source>
        <dbReference type="ARBA" id="ARBA00022691"/>
    </source>
</evidence>
<evidence type="ECO:0000313" key="12">
    <source>
        <dbReference type="Proteomes" id="UP000230238"/>
    </source>
</evidence>
<comment type="catalytic activity">
    <reaction evidence="8">
        <text>arsenic triglutathione + 3 [thioredoxin]-dithiol + 3 S-adenosyl-L-methionine = trimethylarsine + 3 [thioredoxin]-disulfide + 3 glutathione + 3 S-adenosyl-L-homocysteine + 3 H(+)</text>
        <dbReference type="Rhea" id="RHEA:69432"/>
        <dbReference type="Rhea" id="RHEA-COMP:10698"/>
        <dbReference type="Rhea" id="RHEA-COMP:10700"/>
        <dbReference type="ChEBI" id="CHEBI:15378"/>
        <dbReference type="ChEBI" id="CHEBI:27130"/>
        <dbReference type="ChEBI" id="CHEBI:29950"/>
        <dbReference type="ChEBI" id="CHEBI:50058"/>
        <dbReference type="ChEBI" id="CHEBI:57856"/>
        <dbReference type="ChEBI" id="CHEBI:57925"/>
        <dbReference type="ChEBI" id="CHEBI:59789"/>
        <dbReference type="ChEBI" id="CHEBI:183640"/>
        <dbReference type="EC" id="2.1.1.137"/>
    </reaction>
</comment>
<gene>
    <name evidence="11" type="ORF">COY65_01245</name>
</gene>
<dbReference type="EC" id="2.1.1.137" evidence="4"/>
<dbReference type="Pfam" id="PF13847">
    <property type="entry name" value="Methyltransf_31"/>
    <property type="match status" value="1"/>
</dbReference>
<name>A0A2M7RI62_9BACT</name>
<proteinExistence type="inferred from homology"/>